<sequence length="311" mass="35800">MQEQSVISLHEVYKTRGQHTIGPINLELPQGYITVLVGENGAGKSTLLNLMMQTIYPDQGWMTWFGQPAKGELPLSIRQRIAYVSEHSSIEENRMTALDAAHFRSQWYPKWNQKRFEQMLTEFQVPSTTKLNKVSKGQRQKFELAAAIATSPDLLLMDEPSSGLDPFAWKDMIRTLHQLMDTDDLSILITTHRMEEVERLADYVMLMNDGMIYGIQEKDTLYQTWKEIWINAGVGDADVIHSLHECDGIVAWEAQSDLSVRVITTNAIELEEAAAENNIPIQTRGLEWEDLLYYWRQSAWQYKRDPSSMKK</sequence>
<gene>
    <name evidence="5" type="ORF">PTI45_04164</name>
</gene>
<reference evidence="5 6" key="1">
    <citation type="submission" date="2016-08" db="EMBL/GenBank/DDBJ databases">
        <title>Genome sequencing of Paenibacillus sp. TI45-13ar, isolated from Korean traditional nuruk.</title>
        <authorList>
            <person name="Kim S.-J."/>
        </authorList>
    </citation>
    <scope>NUCLEOTIDE SEQUENCE [LARGE SCALE GENOMIC DNA]</scope>
    <source>
        <strain evidence="5 6">TI45-13ar</strain>
    </source>
</reference>
<dbReference type="SMART" id="SM00382">
    <property type="entry name" value="AAA"/>
    <property type="match status" value="1"/>
</dbReference>
<dbReference type="Pfam" id="PF00005">
    <property type="entry name" value="ABC_tran"/>
    <property type="match status" value="1"/>
</dbReference>
<dbReference type="InterPro" id="IPR051782">
    <property type="entry name" value="ABC_Transporter_VariousFunc"/>
</dbReference>
<evidence type="ECO:0000313" key="6">
    <source>
        <dbReference type="Proteomes" id="UP000094578"/>
    </source>
</evidence>
<keyword evidence="2" id="KW-0547">Nucleotide-binding</keyword>
<dbReference type="InterPro" id="IPR027417">
    <property type="entry name" value="P-loop_NTPase"/>
</dbReference>
<dbReference type="AlphaFoldDB" id="A0A1E3KXY3"/>
<dbReference type="InterPro" id="IPR017871">
    <property type="entry name" value="ABC_transporter-like_CS"/>
</dbReference>
<dbReference type="STRING" id="1886670.PTI45_04164"/>
<dbReference type="RefSeq" id="WP_069329486.1">
    <property type="nucleotide sequence ID" value="NZ_MDER01000086.1"/>
</dbReference>
<feature type="domain" description="ABC transporter" evidence="4">
    <location>
        <begin position="1"/>
        <end position="234"/>
    </location>
</feature>
<dbReference type="EMBL" id="MDER01000086">
    <property type="protein sequence ID" value="ODP26324.1"/>
    <property type="molecule type" value="Genomic_DNA"/>
</dbReference>
<dbReference type="CDD" id="cd03230">
    <property type="entry name" value="ABC_DR_subfamily_A"/>
    <property type="match status" value="1"/>
</dbReference>
<dbReference type="Proteomes" id="UP000094578">
    <property type="component" value="Unassembled WGS sequence"/>
</dbReference>
<accession>A0A1E3KXY3</accession>
<dbReference type="PROSITE" id="PS50893">
    <property type="entry name" value="ABC_TRANSPORTER_2"/>
    <property type="match status" value="1"/>
</dbReference>
<organism evidence="5 6">
    <name type="scientific">Paenibacillus nuruki</name>
    <dbReference type="NCBI Taxonomy" id="1886670"/>
    <lineage>
        <taxon>Bacteria</taxon>
        <taxon>Bacillati</taxon>
        <taxon>Bacillota</taxon>
        <taxon>Bacilli</taxon>
        <taxon>Bacillales</taxon>
        <taxon>Paenibacillaceae</taxon>
        <taxon>Paenibacillus</taxon>
    </lineage>
</organism>
<dbReference type="GO" id="GO:0016887">
    <property type="term" value="F:ATP hydrolysis activity"/>
    <property type="evidence" value="ECO:0007669"/>
    <property type="project" value="InterPro"/>
</dbReference>
<protein>
    <submittedName>
        <fullName evidence="5">Fe(3+) dicitrate transport ATP-binding protein</fullName>
    </submittedName>
</protein>
<keyword evidence="6" id="KW-1185">Reference proteome</keyword>
<evidence type="ECO:0000256" key="3">
    <source>
        <dbReference type="ARBA" id="ARBA00022840"/>
    </source>
</evidence>
<comment type="caution">
    <text evidence="5">The sequence shown here is derived from an EMBL/GenBank/DDBJ whole genome shotgun (WGS) entry which is preliminary data.</text>
</comment>
<keyword evidence="1" id="KW-0813">Transport</keyword>
<dbReference type="PANTHER" id="PTHR42939">
    <property type="entry name" value="ABC TRANSPORTER ATP-BINDING PROTEIN ALBC-RELATED"/>
    <property type="match status" value="1"/>
</dbReference>
<keyword evidence="3 5" id="KW-0067">ATP-binding</keyword>
<evidence type="ECO:0000256" key="1">
    <source>
        <dbReference type="ARBA" id="ARBA00022448"/>
    </source>
</evidence>
<name>A0A1E3KXY3_9BACL</name>
<dbReference type="InterPro" id="IPR003593">
    <property type="entry name" value="AAA+_ATPase"/>
</dbReference>
<evidence type="ECO:0000256" key="2">
    <source>
        <dbReference type="ARBA" id="ARBA00022741"/>
    </source>
</evidence>
<dbReference type="PROSITE" id="PS00211">
    <property type="entry name" value="ABC_TRANSPORTER_1"/>
    <property type="match status" value="1"/>
</dbReference>
<dbReference type="InterPro" id="IPR003439">
    <property type="entry name" value="ABC_transporter-like_ATP-bd"/>
</dbReference>
<dbReference type="Gene3D" id="3.40.50.300">
    <property type="entry name" value="P-loop containing nucleotide triphosphate hydrolases"/>
    <property type="match status" value="1"/>
</dbReference>
<evidence type="ECO:0000313" key="5">
    <source>
        <dbReference type="EMBL" id="ODP26324.1"/>
    </source>
</evidence>
<proteinExistence type="predicted"/>
<dbReference type="PANTHER" id="PTHR42939:SF3">
    <property type="entry name" value="ABC TRANSPORTER ATP-BINDING COMPONENT"/>
    <property type="match status" value="1"/>
</dbReference>
<evidence type="ECO:0000259" key="4">
    <source>
        <dbReference type="PROSITE" id="PS50893"/>
    </source>
</evidence>
<dbReference type="SUPFAM" id="SSF52540">
    <property type="entry name" value="P-loop containing nucleoside triphosphate hydrolases"/>
    <property type="match status" value="1"/>
</dbReference>
<dbReference type="GO" id="GO:0005524">
    <property type="term" value="F:ATP binding"/>
    <property type="evidence" value="ECO:0007669"/>
    <property type="project" value="UniProtKB-KW"/>
</dbReference>